<sequence length="320" mass="36617">MLKAVPTSQAQQKHDKRELYTLAVTKAETISIKKVFDTKSMLSTRKANVQLDNPIHITGEALTKFTDSKNQPYVHNVTLTDADTGNILLQRFAPPFLNIAELMDQRATEGICKFQNVCTTAKCKKHSPTTCQIEDWQKSLHFHFGAWYNQTKVNLVISSETHQAGNEAGKPAVADFIAWFKIFFKLTDREQIHFPWANKHVEGLDVICQPLYLTFSLFQGFSGTSHIDNKDADVSILINLGQHAILELHEYNFYHHTLQHPAHIEEGSDPNDQMAITCLFHKALMMQKEPKKHNILYLICCATEKQEAERQKELKRKLED</sequence>
<organism evidence="1 2">
    <name type="scientific">Sporisorium scitamineum</name>
    <dbReference type="NCBI Taxonomy" id="49012"/>
    <lineage>
        <taxon>Eukaryota</taxon>
        <taxon>Fungi</taxon>
        <taxon>Dikarya</taxon>
        <taxon>Basidiomycota</taxon>
        <taxon>Ustilaginomycotina</taxon>
        <taxon>Ustilaginomycetes</taxon>
        <taxon>Ustilaginales</taxon>
        <taxon>Ustilaginaceae</taxon>
        <taxon>Sporisorium</taxon>
    </lineage>
</organism>
<protein>
    <submittedName>
        <fullName evidence="1">Uncharacterized protein</fullName>
    </submittedName>
</protein>
<accession>A0A0F7RUU0</accession>
<evidence type="ECO:0000313" key="1">
    <source>
        <dbReference type="EMBL" id="CDR98517.1"/>
    </source>
</evidence>
<reference evidence="2" key="1">
    <citation type="submission" date="2014-06" db="EMBL/GenBank/DDBJ databases">
        <authorList>
            <person name="Berkman P.J."/>
        </authorList>
    </citation>
    <scope>NUCLEOTIDE SEQUENCE [LARGE SCALE GENOMIC DNA]</scope>
</reference>
<evidence type="ECO:0000313" key="2">
    <source>
        <dbReference type="Proteomes" id="UP000242770"/>
    </source>
</evidence>
<dbReference type="AlphaFoldDB" id="A0A0F7RUU0"/>
<keyword evidence="2" id="KW-1185">Reference proteome</keyword>
<name>A0A0F7RUU0_9BASI</name>
<dbReference type="EMBL" id="CCFA01000075">
    <property type="protein sequence ID" value="CDR98517.1"/>
    <property type="molecule type" value="Genomic_DNA"/>
</dbReference>
<dbReference type="Proteomes" id="UP000242770">
    <property type="component" value="Unassembled WGS sequence"/>
</dbReference>
<proteinExistence type="predicted"/>
<gene>
    <name evidence="1" type="primary">SSCI00790.1</name>
</gene>